<dbReference type="PANTHER" id="PTHR31988:SF19">
    <property type="entry name" value="9-O-ACETYL-N-ACETYLNEURAMINIC ACID DEACETYLASE-RELATED"/>
    <property type="match status" value="1"/>
</dbReference>
<evidence type="ECO:0000256" key="1">
    <source>
        <dbReference type="ARBA" id="ARBA00022801"/>
    </source>
</evidence>
<evidence type="ECO:0000259" key="2">
    <source>
        <dbReference type="Pfam" id="PF03629"/>
    </source>
</evidence>
<dbReference type="SUPFAM" id="SSF52266">
    <property type="entry name" value="SGNH hydrolase"/>
    <property type="match status" value="1"/>
</dbReference>
<sequence>MKIASFLLKIGSYLTLFLVFSPLLNAVAMMSPISEEDRGQITDCSSNLPAIPLFILAGQSNMVGHQSNLEDLPPQLRQPQPGVLWYNREDQWTTLQAPTEPFDFSPRVVNGDGFGPEITLGVTIARRLQKPVAMVKYAQNGTDLESQWNPKLEDSLYHEMMVRVQRAIAQLCQVGYRPEVAGFFWMQGESDAKGDSPSETLRDRNRAMNYAQNLTQFISRLRQDLNSPQLPFIQGLIFLENNHQTPNFGTFEYGEIVRHGQLIVDQTVSHTRIVETRYFPRHEDNLHLNSFGLIHLGYYFALQWLEMHGL</sequence>
<evidence type="ECO:0000313" key="4">
    <source>
        <dbReference type="Proteomes" id="UP001526426"/>
    </source>
</evidence>
<accession>A0ABT3L6C3</accession>
<dbReference type="InterPro" id="IPR036514">
    <property type="entry name" value="SGNH_hydro_sf"/>
</dbReference>
<proteinExistence type="predicted"/>
<dbReference type="EMBL" id="JAIHOM010000055">
    <property type="protein sequence ID" value="MCW6037049.1"/>
    <property type="molecule type" value="Genomic_DNA"/>
</dbReference>
<dbReference type="RefSeq" id="WP_265264881.1">
    <property type="nucleotide sequence ID" value="NZ_JAIHOM010000055.1"/>
</dbReference>
<dbReference type="PANTHER" id="PTHR31988">
    <property type="entry name" value="ESTERASE, PUTATIVE (DUF303)-RELATED"/>
    <property type="match status" value="1"/>
</dbReference>
<gene>
    <name evidence="3" type="ORF">K4A83_12335</name>
</gene>
<organism evidence="3 4">
    <name type="scientific">Spirulina subsalsa FACHB-351</name>
    <dbReference type="NCBI Taxonomy" id="234711"/>
    <lineage>
        <taxon>Bacteria</taxon>
        <taxon>Bacillati</taxon>
        <taxon>Cyanobacteriota</taxon>
        <taxon>Cyanophyceae</taxon>
        <taxon>Spirulinales</taxon>
        <taxon>Spirulinaceae</taxon>
        <taxon>Spirulina</taxon>
    </lineage>
</organism>
<dbReference type="Pfam" id="PF03629">
    <property type="entry name" value="SASA"/>
    <property type="match status" value="1"/>
</dbReference>
<feature type="domain" description="Sialate O-acetylesterase" evidence="2">
    <location>
        <begin position="53"/>
        <end position="304"/>
    </location>
</feature>
<dbReference type="Gene3D" id="3.40.50.1110">
    <property type="entry name" value="SGNH hydrolase"/>
    <property type="match status" value="1"/>
</dbReference>
<dbReference type="InterPro" id="IPR052940">
    <property type="entry name" value="Carb_Esterase_6"/>
</dbReference>
<protein>
    <submittedName>
        <fullName evidence="3">Sialate O-acetylesterase</fullName>
    </submittedName>
</protein>
<evidence type="ECO:0000313" key="3">
    <source>
        <dbReference type="EMBL" id="MCW6037049.1"/>
    </source>
</evidence>
<reference evidence="3 4" key="1">
    <citation type="submission" date="2021-08" db="EMBL/GenBank/DDBJ databases">
        <title>Draft genome sequence of Spirulina subsalsa with high tolerance to salinity and hype-accumulation of phycocyanin.</title>
        <authorList>
            <person name="Pei H."/>
            <person name="Jiang L."/>
        </authorList>
    </citation>
    <scope>NUCLEOTIDE SEQUENCE [LARGE SCALE GENOMIC DNA]</scope>
    <source>
        <strain evidence="3 4">FACHB-351</strain>
    </source>
</reference>
<comment type="caution">
    <text evidence="3">The sequence shown here is derived from an EMBL/GenBank/DDBJ whole genome shotgun (WGS) entry which is preliminary data.</text>
</comment>
<keyword evidence="4" id="KW-1185">Reference proteome</keyword>
<dbReference type="InterPro" id="IPR005181">
    <property type="entry name" value="SASA"/>
</dbReference>
<dbReference type="Proteomes" id="UP001526426">
    <property type="component" value="Unassembled WGS sequence"/>
</dbReference>
<name>A0ABT3L6C3_9CYAN</name>
<keyword evidence="1" id="KW-0378">Hydrolase</keyword>